<keyword evidence="4 6" id="KW-1133">Transmembrane helix</keyword>
<sequence length="291" mass="32598">MSGYDLAIPNISYYYLIFMTVSVSANALLIFLIQYRSPHVARGFKILLVNTAANQFLVAVIQSSLQERVLTSGTVLALLPAGPLRYLGPTVCYVAYNVINALNLNVGISVFHSMYFRYRLIKATELSSRELTPYTSPFHFDVVMEAAIRTHPEYNLRKYGPFGGFKSTNDPLFIINTMILCIGSFVLPAVIFYWKRLILKSLNSSGATLTEKTRHNSRTLLKALSAQAVTPLLCVMPGVLLYVLSQFSGNSIPAGEYLMPIFVSLPCAIDPLLTIYFITPYRNWVIQRLRS</sequence>
<dbReference type="SUPFAM" id="SSF81321">
    <property type="entry name" value="Family A G protein-coupled receptor-like"/>
    <property type="match status" value="1"/>
</dbReference>
<keyword evidence="8" id="KW-1185">Reference proteome</keyword>
<proteinExistence type="inferred from homology"/>
<dbReference type="Gene3D" id="1.20.1070.10">
    <property type="entry name" value="Rhodopsin 7-helix transmembrane proteins"/>
    <property type="match status" value="1"/>
</dbReference>
<evidence type="ECO:0000313" key="8">
    <source>
        <dbReference type="Proteomes" id="UP000053660"/>
    </source>
</evidence>
<dbReference type="InterPro" id="IPR050920">
    <property type="entry name" value="Nematode_rcpt-like_delta"/>
</dbReference>
<dbReference type="AlphaFoldDB" id="A0A0B1T989"/>
<evidence type="ECO:0000256" key="5">
    <source>
        <dbReference type="ARBA" id="ARBA00023136"/>
    </source>
</evidence>
<dbReference type="GO" id="GO:0016020">
    <property type="term" value="C:membrane"/>
    <property type="evidence" value="ECO:0007669"/>
    <property type="project" value="UniProtKB-SubCell"/>
</dbReference>
<dbReference type="PANTHER" id="PTHR22945">
    <property type="entry name" value="SERPENTINE RECEPTOR, CLASS D DELTA"/>
    <property type="match status" value="1"/>
</dbReference>
<reference evidence="7 8" key="1">
    <citation type="submission" date="2014-03" db="EMBL/GenBank/DDBJ databases">
        <title>Draft genome of the hookworm Oesophagostomum dentatum.</title>
        <authorList>
            <person name="Mitreva M."/>
        </authorList>
    </citation>
    <scope>NUCLEOTIDE SEQUENCE [LARGE SCALE GENOMIC DNA]</scope>
    <source>
        <strain evidence="7 8">OD-Hann</strain>
    </source>
</reference>
<evidence type="ECO:0000256" key="2">
    <source>
        <dbReference type="ARBA" id="ARBA00009166"/>
    </source>
</evidence>
<dbReference type="Proteomes" id="UP000053660">
    <property type="component" value="Unassembled WGS sequence"/>
</dbReference>
<feature type="transmembrane region" description="Helical" evidence="6">
    <location>
        <begin position="12"/>
        <end position="35"/>
    </location>
</feature>
<evidence type="ECO:0000256" key="4">
    <source>
        <dbReference type="ARBA" id="ARBA00022989"/>
    </source>
</evidence>
<keyword evidence="7" id="KW-0675">Receptor</keyword>
<evidence type="ECO:0000256" key="3">
    <source>
        <dbReference type="ARBA" id="ARBA00022692"/>
    </source>
</evidence>
<dbReference type="InterPro" id="IPR019421">
    <property type="entry name" value="7TM_GPCR_serpentine_rcpt_Srd"/>
</dbReference>
<accession>A0A0B1T989</accession>
<evidence type="ECO:0000313" key="7">
    <source>
        <dbReference type="EMBL" id="KHJ93809.1"/>
    </source>
</evidence>
<organism evidence="7 8">
    <name type="scientific">Oesophagostomum dentatum</name>
    <name type="common">Nodular worm</name>
    <dbReference type="NCBI Taxonomy" id="61180"/>
    <lineage>
        <taxon>Eukaryota</taxon>
        <taxon>Metazoa</taxon>
        <taxon>Ecdysozoa</taxon>
        <taxon>Nematoda</taxon>
        <taxon>Chromadorea</taxon>
        <taxon>Rhabditida</taxon>
        <taxon>Rhabditina</taxon>
        <taxon>Rhabditomorpha</taxon>
        <taxon>Strongyloidea</taxon>
        <taxon>Strongylidae</taxon>
        <taxon>Oesophagostomum</taxon>
    </lineage>
</organism>
<dbReference type="PANTHER" id="PTHR22945:SF25">
    <property type="entry name" value="SERPENTINE RECEPTOR, CLASS D (DELTA)"/>
    <property type="match status" value="1"/>
</dbReference>
<name>A0A0B1T989_OESDE</name>
<gene>
    <name evidence="7" type="ORF">OESDEN_06274</name>
</gene>
<dbReference type="Pfam" id="PF10317">
    <property type="entry name" value="7TM_GPCR_Srd"/>
    <property type="match status" value="1"/>
</dbReference>
<keyword evidence="5 6" id="KW-0472">Membrane</keyword>
<comment type="similarity">
    <text evidence="2">Belongs to the nematode receptor-like protein srd family.</text>
</comment>
<feature type="transmembrane region" description="Helical" evidence="6">
    <location>
        <begin position="257"/>
        <end position="278"/>
    </location>
</feature>
<keyword evidence="3 6" id="KW-0812">Transmembrane</keyword>
<dbReference type="OrthoDB" id="5865968at2759"/>
<comment type="subcellular location">
    <subcellularLocation>
        <location evidence="1">Membrane</location>
        <topology evidence="1">Multi-pass membrane protein</topology>
    </subcellularLocation>
</comment>
<feature type="transmembrane region" description="Helical" evidence="6">
    <location>
        <begin position="172"/>
        <end position="194"/>
    </location>
</feature>
<protein>
    <submittedName>
        <fullName evidence="7">7TM chemoreceptor</fullName>
    </submittedName>
</protein>
<evidence type="ECO:0000256" key="6">
    <source>
        <dbReference type="SAM" id="Phobius"/>
    </source>
</evidence>
<feature type="transmembrane region" description="Helical" evidence="6">
    <location>
        <begin position="224"/>
        <end position="245"/>
    </location>
</feature>
<dbReference type="EMBL" id="KN550593">
    <property type="protein sequence ID" value="KHJ93809.1"/>
    <property type="molecule type" value="Genomic_DNA"/>
</dbReference>
<evidence type="ECO:0000256" key="1">
    <source>
        <dbReference type="ARBA" id="ARBA00004141"/>
    </source>
</evidence>